<dbReference type="InterPro" id="IPR000998">
    <property type="entry name" value="MAM_dom"/>
</dbReference>
<dbReference type="GO" id="GO:0016020">
    <property type="term" value="C:membrane"/>
    <property type="evidence" value="ECO:0007669"/>
    <property type="project" value="InterPro"/>
</dbReference>
<organism evidence="4 5">
    <name type="scientific">Putridiphycobacter roseus</name>
    <dbReference type="NCBI Taxonomy" id="2219161"/>
    <lineage>
        <taxon>Bacteria</taxon>
        <taxon>Pseudomonadati</taxon>
        <taxon>Bacteroidota</taxon>
        <taxon>Flavobacteriia</taxon>
        <taxon>Flavobacteriales</taxon>
        <taxon>Crocinitomicaceae</taxon>
        <taxon>Putridiphycobacter</taxon>
    </lineage>
</organism>
<dbReference type="NCBIfam" id="TIGR04183">
    <property type="entry name" value="Por_Secre_tail"/>
    <property type="match status" value="1"/>
</dbReference>
<dbReference type="GO" id="GO:0004553">
    <property type="term" value="F:hydrolase activity, hydrolyzing O-glycosyl compounds"/>
    <property type="evidence" value="ECO:0007669"/>
    <property type="project" value="UniProtKB-ARBA"/>
</dbReference>
<evidence type="ECO:0000256" key="1">
    <source>
        <dbReference type="ARBA" id="ARBA00022729"/>
    </source>
</evidence>
<name>A0A2W1MZY2_9FLAO</name>
<accession>A0A2W1MZY2</accession>
<feature type="domain" description="MAM" evidence="3">
    <location>
        <begin position="32"/>
        <end position="197"/>
    </location>
</feature>
<dbReference type="AlphaFoldDB" id="A0A2W1MZY2"/>
<dbReference type="Gene3D" id="2.60.120.200">
    <property type="match status" value="1"/>
</dbReference>
<keyword evidence="1 2" id="KW-0732">Signal</keyword>
<sequence length="602" mass="64690">MKKVLSILFLIGGSMASYAQCTTPIMAPFLETFPTNAVPTCWTQSGSENWVYQSATSGPAGWGATGAGEHTGTAGSYAIMIDGSSNTGSNISYLETAEIDLSALSYPALSYWVYSYNDDNACNNTVEVDVWTGSSYVNIESFAQNFGPYYEQRIVSLSAFTGVIKLRFAVIDMPSNCSSPFYNDILLDDIGVIDCAPTFNTISAYSCQFYTAPSGKLLHDAGTYLDTIPNSVGCDSIITINLTTGNTSNTIVMTNICGTFILPVTGEVVGDDGIYATDTLVNSIGCDSVVYYDLDFDNSYFYFETSACNIYTAPSGEQHTTSGLKMDTIPNAVGCDSVITINLTMYYNNSVTLFVSSCGGTYTSDAGNVYNATGVYIENFTSVNGCDSILYIDFTVSEGGSQNFVVEACDEWTAPDGTLFSANGTHVETYTSMNGCDSVNTYQVTINSVDASVSLVNALTLEASETGATYQWLDCNNGSTPINGETGQSYIASVNGDYACEVTKNNCTEVSKCVRVGSLNVDNIEHAINIYPNPNNGKFVVELNDKVINAMLYISNTAGQIVYQGRLNQTSTTIQLDKLVSGVYFANILNEEINVNKTLIIE</sequence>
<dbReference type="SUPFAM" id="SSF49899">
    <property type="entry name" value="Concanavalin A-like lectins/glucanases"/>
    <property type="match status" value="1"/>
</dbReference>
<comment type="caution">
    <text evidence="4">The sequence shown here is derived from an EMBL/GenBank/DDBJ whole genome shotgun (WGS) entry which is preliminary data.</text>
</comment>
<dbReference type="PROSITE" id="PS50060">
    <property type="entry name" value="MAM_2"/>
    <property type="match status" value="1"/>
</dbReference>
<evidence type="ECO:0000259" key="3">
    <source>
        <dbReference type="PROSITE" id="PS50060"/>
    </source>
</evidence>
<dbReference type="GO" id="GO:0005975">
    <property type="term" value="P:carbohydrate metabolic process"/>
    <property type="evidence" value="ECO:0007669"/>
    <property type="project" value="UniProtKB-ARBA"/>
</dbReference>
<evidence type="ECO:0000313" key="5">
    <source>
        <dbReference type="Proteomes" id="UP000249248"/>
    </source>
</evidence>
<dbReference type="OrthoDB" id="1391570at2"/>
<proteinExistence type="predicted"/>
<dbReference type="Proteomes" id="UP000249248">
    <property type="component" value="Unassembled WGS sequence"/>
</dbReference>
<protein>
    <recommendedName>
        <fullName evidence="3">MAM domain-containing protein</fullName>
    </recommendedName>
</protein>
<dbReference type="InterPro" id="IPR013320">
    <property type="entry name" value="ConA-like_dom_sf"/>
</dbReference>
<dbReference type="EMBL" id="QKSB01000003">
    <property type="protein sequence ID" value="PZE17497.1"/>
    <property type="molecule type" value="Genomic_DNA"/>
</dbReference>
<dbReference type="Pfam" id="PF18962">
    <property type="entry name" value="Por_Secre_tail"/>
    <property type="match status" value="1"/>
</dbReference>
<dbReference type="InterPro" id="IPR026444">
    <property type="entry name" value="Secre_tail"/>
</dbReference>
<gene>
    <name evidence="4" type="ORF">DNU06_06625</name>
</gene>
<reference evidence="4 5" key="1">
    <citation type="submission" date="2018-06" db="EMBL/GenBank/DDBJ databases">
        <title>The draft genome sequence of Crocinitomix sp. SM1701.</title>
        <authorList>
            <person name="Zhang X."/>
        </authorList>
    </citation>
    <scope>NUCLEOTIDE SEQUENCE [LARGE SCALE GENOMIC DNA]</scope>
    <source>
        <strain evidence="4 5">SM1701</strain>
    </source>
</reference>
<evidence type="ECO:0000256" key="2">
    <source>
        <dbReference type="SAM" id="SignalP"/>
    </source>
</evidence>
<keyword evidence="5" id="KW-1185">Reference proteome</keyword>
<evidence type="ECO:0000313" key="4">
    <source>
        <dbReference type="EMBL" id="PZE17497.1"/>
    </source>
</evidence>
<feature type="chain" id="PRO_5016140502" description="MAM domain-containing protein" evidence="2">
    <location>
        <begin position="20"/>
        <end position="602"/>
    </location>
</feature>
<feature type="signal peptide" evidence="2">
    <location>
        <begin position="1"/>
        <end position="19"/>
    </location>
</feature>
<dbReference type="RefSeq" id="WP_111062458.1">
    <property type="nucleotide sequence ID" value="NZ_JBHUCU010000027.1"/>
</dbReference>